<evidence type="ECO:0000256" key="6">
    <source>
        <dbReference type="ARBA" id="ARBA00022989"/>
    </source>
</evidence>
<dbReference type="AlphaFoldDB" id="A0A2G2V2K1"/>
<evidence type="ECO:0000313" key="11">
    <source>
        <dbReference type="EMBL" id="PHT27203.1"/>
    </source>
</evidence>
<reference evidence="11 12" key="1">
    <citation type="journal article" date="2017" name="Genome Biol.">
        <title>New reference genome sequences of hot pepper reveal the massive evolution of plant disease-resistance genes by retroduplication.</title>
        <authorList>
            <person name="Kim S."/>
            <person name="Park J."/>
            <person name="Yeom S.I."/>
            <person name="Kim Y.M."/>
            <person name="Seo E."/>
            <person name="Kim K.T."/>
            <person name="Kim M.S."/>
            <person name="Lee J.M."/>
            <person name="Cheong K."/>
            <person name="Shin H.S."/>
            <person name="Kim S.B."/>
            <person name="Han K."/>
            <person name="Lee J."/>
            <person name="Park M."/>
            <person name="Lee H.A."/>
            <person name="Lee H.Y."/>
            <person name="Lee Y."/>
            <person name="Oh S."/>
            <person name="Lee J.H."/>
            <person name="Choi E."/>
            <person name="Choi E."/>
            <person name="Lee S.E."/>
            <person name="Jeon J."/>
            <person name="Kim H."/>
            <person name="Choi G."/>
            <person name="Song H."/>
            <person name="Lee J."/>
            <person name="Lee S.C."/>
            <person name="Kwon J.K."/>
            <person name="Lee H.Y."/>
            <person name="Koo N."/>
            <person name="Hong Y."/>
            <person name="Kim R.W."/>
            <person name="Kang W.H."/>
            <person name="Huh J.H."/>
            <person name="Kang B.C."/>
            <person name="Yang T.J."/>
            <person name="Lee Y.H."/>
            <person name="Bennetzen J.L."/>
            <person name="Choi D."/>
        </authorList>
    </citation>
    <scope>NUCLEOTIDE SEQUENCE [LARGE SCALE GENOMIC DNA]</scope>
    <source>
        <strain evidence="12">cv. PBC81</strain>
    </source>
</reference>
<evidence type="ECO:0000256" key="2">
    <source>
        <dbReference type="ARBA" id="ARBA00004651"/>
    </source>
</evidence>
<evidence type="ECO:0000256" key="8">
    <source>
        <dbReference type="ARBA" id="ARBA00034739"/>
    </source>
</evidence>
<name>A0A2G2V2K1_CAPBA</name>
<evidence type="ECO:0000256" key="7">
    <source>
        <dbReference type="ARBA" id="ARBA00023136"/>
    </source>
</evidence>
<organism evidence="11 12">
    <name type="scientific">Capsicum baccatum</name>
    <name type="common">Peruvian pepper</name>
    <dbReference type="NCBI Taxonomy" id="33114"/>
    <lineage>
        <taxon>Eukaryota</taxon>
        <taxon>Viridiplantae</taxon>
        <taxon>Streptophyta</taxon>
        <taxon>Embryophyta</taxon>
        <taxon>Tracheophyta</taxon>
        <taxon>Spermatophyta</taxon>
        <taxon>Magnoliopsida</taxon>
        <taxon>eudicotyledons</taxon>
        <taxon>Gunneridae</taxon>
        <taxon>Pentapetalae</taxon>
        <taxon>asterids</taxon>
        <taxon>lamiids</taxon>
        <taxon>Solanales</taxon>
        <taxon>Solanaceae</taxon>
        <taxon>Solanoideae</taxon>
        <taxon>Capsiceae</taxon>
        <taxon>Capsicum</taxon>
    </lineage>
</organism>
<accession>A0A2G2V2K1</accession>
<comment type="similarity">
    <text evidence="8">Belongs to the TMEM147 family.</text>
</comment>
<sequence>MDGFFSLDNRGDSMGYKPSPTSNNRYQELLKALIWFIDVVGLYFSLTQLTQRNISQNDKFQAVGLGWYASVLPELLHLLILTGELKVNEKTRISHDLVNLFTLIESNVQKVEVLTVLHRLAPLWVAARGLEFTWDYVLQRLDANVNLVKNILK</sequence>
<evidence type="ECO:0000256" key="9">
    <source>
        <dbReference type="ARBA" id="ARBA00034846"/>
    </source>
</evidence>
<dbReference type="OrthoDB" id="9993532at2759"/>
<keyword evidence="4" id="KW-0812">Transmembrane</keyword>
<dbReference type="Pfam" id="PF09767">
    <property type="entry name" value="DUF2053"/>
    <property type="match status" value="2"/>
</dbReference>
<dbReference type="Proteomes" id="UP000224567">
    <property type="component" value="Unassembled WGS sequence"/>
</dbReference>
<dbReference type="PANTHER" id="PTHR12869">
    <property type="entry name" value="SMALL SEVEN TRANSMEMBRANE DOMAIN-CONTAINING PROTEIN"/>
    <property type="match status" value="1"/>
</dbReference>
<keyword evidence="7" id="KW-0472">Membrane</keyword>
<dbReference type="GO" id="GO:0005886">
    <property type="term" value="C:plasma membrane"/>
    <property type="evidence" value="ECO:0007669"/>
    <property type="project" value="UniProtKB-SubCell"/>
</dbReference>
<evidence type="ECO:0000256" key="3">
    <source>
        <dbReference type="ARBA" id="ARBA00022475"/>
    </source>
</evidence>
<keyword evidence="5" id="KW-0256">Endoplasmic reticulum</keyword>
<evidence type="ECO:0000313" key="12">
    <source>
        <dbReference type="Proteomes" id="UP000224567"/>
    </source>
</evidence>
<protein>
    <recommendedName>
        <fullName evidence="9">BOS complex subunit TMEM147</fullName>
    </recommendedName>
    <alternativeName>
        <fullName evidence="10">Transmembrane protein 147</fullName>
    </alternativeName>
</protein>
<proteinExistence type="inferred from homology"/>
<evidence type="ECO:0000256" key="5">
    <source>
        <dbReference type="ARBA" id="ARBA00022824"/>
    </source>
</evidence>
<keyword evidence="12" id="KW-1185">Reference proteome</keyword>
<comment type="caution">
    <text evidence="11">The sequence shown here is derived from an EMBL/GenBank/DDBJ whole genome shotgun (WGS) entry which is preliminary data.</text>
</comment>
<dbReference type="STRING" id="33114.A0A2G2V2K1"/>
<dbReference type="PANTHER" id="PTHR12869:SF0">
    <property type="entry name" value="BOS COMPLEX SUBUNIT TMEM147"/>
    <property type="match status" value="1"/>
</dbReference>
<evidence type="ECO:0000256" key="10">
    <source>
        <dbReference type="ARBA" id="ARBA00034899"/>
    </source>
</evidence>
<dbReference type="EMBL" id="MLFT02000502">
    <property type="protein sequence ID" value="PHT27203.1"/>
    <property type="molecule type" value="Genomic_DNA"/>
</dbReference>
<comment type="subcellular location">
    <subcellularLocation>
        <location evidence="2">Cell membrane</location>
        <topology evidence="2">Multi-pass membrane protein</topology>
    </subcellularLocation>
    <subcellularLocation>
        <location evidence="1">Endoplasmic reticulum membrane</location>
        <topology evidence="1">Multi-pass membrane protein</topology>
    </subcellularLocation>
</comment>
<keyword evidence="6" id="KW-1133">Transmembrane helix</keyword>
<evidence type="ECO:0000256" key="4">
    <source>
        <dbReference type="ARBA" id="ARBA00022692"/>
    </source>
</evidence>
<reference evidence="12" key="2">
    <citation type="journal article" date="2017" name="J. Anim. Genet.">
        <title>Multiple reference genome sequences of hot pepper reveal the massive evolution of plant disease resistance genes by retroduplication.</title>
        <authorList>
            <person name="Kim S."/>
            <person name="Park J."/>
            <person name="Yeom S.-I."/>
            <person name="Kim Y.-M."/>
            <person name="Seo E."/>
            <person name="Kim K.-T."/>
            <person name="Kim M.-S."/>
            <person name="Lee J.M."/>
            <person name="Cheong K."/>
            <person name="Shin H.-S."/>
            <person name="Kim S.-B."/>
            <person name="Han K."/>
            <person name="Lee J."/>
            <person name="Park M."/>
            <person name="Lee H.-A."/>
            <person name="Lee H.-Y."/>
            <person name="Lee Y."/>
            <person name="Oh S."/>
            <person name="Lee J.H."/>
            <person name="Choi E."/>
            <person name="Choi E."/>
            <person name="Lee S.E."/>
            <person name="Jeon J."/>
            <person name="Kim H."/>
            <person name="Choi G."/>
            <person name="Song H."/>
            <person name="Lee J."/>
            <person name="Lee S.-C."/>
            <person name="Kwon J.-K."/>
            <person name="Lee H.-Y."/>
            <person name="Koo N."/>
            <person name="Hong Y."/>
            <person name="Kim R.W."/>
            <person name="Kang W.-H."/>
            <person name="Huh J.H."/>
            <person name="Kang B.-C."/>
            <person name="Yang T.-J."/>
            <person name="Lee Y.-H."/>
            <person name="Bennetzen J.L."/>
            <person name="Choi D."/>
        </authorList>
    </citation>
    <scope>NUCLEOTIDE SEQUENCE [LARGE SCALE GENOMIC DNA]</scope>
    <source>
        <strain evidence="12">cv. PBC81</strain>
    </source>
</reference>
<gene>
    <name evidence="11" type="ORF">CQW23_33194</name>
</gene>
<evidence type="ECO:0000256" key="1">
    <source>
        <dbReference type="ARBA" id="ARBA00004477"/>
    </source>
</evidence>
<dbReference type="GO" id="GO:0005789">
    <property type="term" value="C:endoplasmic reticulum membrane"/>
    <property type="evidence" value="ECO:0007669"/>
    <property type="project" value="UniProtKB-SubCell"/>
</dbReference>
<keyword evidence="3" id="KW-1003">Cell membrane</keyword>
<dbReference type="InterPro" id="IPR019164">
    <property type="entry name" value="TMEM147"/>
</dbReference>